<dbReference type="InterPro" id="IPR021889">
    <property type="entry name" value="DUF3500"/>
</dbReference>
<comment type="caution">
    <text evidence="2">The sequence shown here is derived from an EMBL/GenBank/DDBJ whole genome shotgun (WGS) entry which is preliminary data.</text>
</comment>
<evidence type="ECO:0000256" key="1">
    <source>
        <dbReference type="SAM" id="MobiDB-lite"/>
    </source>
</evidence>
<keyword evidence="3" id="KW-1185">Reference proteome</keyword>
<protein>
    <submittedName>
        <fullName evidence="2">DUF3500 domain-containing protein</fullName>
    </submittedName>
</protein>
<gene>
    <name evidence="2" type="ORF">ACFSKQ_06875</name>
</gene>
<organism evidence="2 3">
    <name type="scientific">Aureimonas populi</name>
    <dbReference type="NCBI Taxonomy" id="1701758"/>
    <lineage>
        <taxon>Bacteria</taxon>
        <taxon>Pseudomonadati</taxon>
        <taxon>Pseudomonadota</taxon>
        <taxon>Alphaproteobacteria</taxon>
        <taxon>Hyphomicrobiales</taxon>
        <taxon>Aurantimonadaceae</taxon>
        <taxon>Aureimonas</taxon>
    </lineage>
</organism>
<dbReference type="PANTHER" id="PTHR37489:SF1">
    <property type="entry name" value="DUF3500 DOMAIN-CONTAINING PROTEIN"/>
    <property type="match status" value="1"/>
</dbReference>
<dbReference type="Pfam" id="PF12006">
    <property type="entry name" value="DUF3500"/>
    <property type="match status" value="1"/>
</dbReference>
<feature type="region of interest" description="Disordered" evidence="1">
    <location>
        <begin position="31"/>
        <end position="52"/>
    </location>
</feature>
<name>A0ABW5CIR1_9HYPH</name>
<reference evidence="3" key="1">
    <citation type="journal article" date="2019" name="Int. J. Syst. Evol. Microbiol.">
        <title>The Global Catalogue of Microorganisms (GCM) 10K type strain sequencing project: providing services to taxonomists for standard genome sequencing and annotation.</title>
        <authorList>
            <consortium name="The Broad Institute Genomics Platform"/>
            <consortium name="The Broad Institute Genome Sequencing Center for Infectious Disease"/>
            <person name="Wu L."/>
            <person name="Ma J."/>
        </authorList>
    </citation>
    <scope>NUCLEOTIDE SEQUENCE [LARGE SCALE GENOMIC DNA]</scope>
    <source>
        <strain evidence="3">ZS-35-S2</strain>
    </source>
</reference>
<evidence type="ECO:0000313" key="3">
    <source>
        <dbReference type="Proteomes" id="UP001597371"/>
    </source>
</evidence>
<sequence length="378" mass="40958">MPGILAEASRITLASALIFHLGLSGCNAADRPDQAERSSTSSPVAGTAALPISDPSANSGTVVLERANAFMAALSAEQRASLLQPYTFANAARWHTYPQWGLRGNQARIGLALGTLSAPQWEAFNALLAAATGSGRNEGFDEIQQHLAADDWIRQNGGRSGYGRGAFYIAFLGEPSNTGLWQLQFGGHHLAVTNTYRDGFLVGATPSFRAIEPQTEIEFEGGTLRPQLDEWEAFVALLASLTPEQVASARLPRRQNALLLGPEASNKDWNFPDRAQGVPVSSLNDQQRARLMRAISLYVNDISEPEAAAILAHYESQLGSTYLAFSGSTSLTNEGDYVRIDGPSVWIELVMDPAYSTDRPHVHAVWRDKQTDYGGTRR</sequence>
<dbReference type="RefSeq" id="WP_209736677.1">
    <property type="nucleotide sequence ID" value="NZ_CP072611.1"/>
</dbReference>
<dbReference type="EMBL" id="JBHUIJ010000006">
    <property type="protein sequence ID" value="MFD2237189.1"/>
    <property type="molecule type" value="Genomic_DNA"/>
</dbReference>
<evidence type="ECO:0000313" key="2">
    <source>
        <dbReference type="EMBL" id="MFD2237189.1"/>
    </source>
</evidence>
<accession>A0ABW5CIR1</accession>
<proteinExistence type="predicted"/>
<dbReference type="PANTHER" id="PTHR37489">
    <property type="entry name" value="DUF3500 DOMAIN-CONTAINING PROTEIN"/>
    <property type="match status" value="1"/>
</dbReference>
<dbReference type="Proteomes" id="UP001597371">
    <property type="component" value="Unassembled WGS sequence"/>
</dbReference>